<accession>A0ABW5TSC6</accession>
<dbReference type="Proteomes" id="UP001597546">
    <property type="component" value="Unassembled WGS sequence"/>
</dbReference>
<dbReference type="Gene3D" id="2.60.40.10">
    <property type="entry name" value="Immunoglobulins"/>
    <property type="match status" value="1"/>
</dbReference>
<sequence>MKTTLHSIAVSALAVILIGFSLNTYAQTTLLSWQFGVPQSLGNEPTYSSTTTHASAATSLLSRGSGLTPRALQRGFSGEFINWVATGTTKANAITNNDYFEFSFTAKTNYTANLGSIESRLRRSSAGPNAYRWMYSINGAAFIEIGVADVSFTDSNGEGVIQPSVDLSNIPALQNLSSTSTIRFRLYVWGETTNTGTFAIARYPAASTTPSLELKGTATLPISLISFTGENENNAVKLTWRTASERNNSHFEVLRSSDDQKEESIAIVNGEGNSNSVNAYFFTDYNPLNGNNYYTLKQFDFDGKATTVGVCAVNTPFHTNQFQVLTNNDPNAISFSVNSDFSGASTIQIIDLGGQVKATSILNLQKGTHQIAVPITLAKGIYVATFSNAKEQMTFKFSK</sequence>
<protein>
    <submittedName>
        <fullName evidence="1">T9SS type A sorting domain-containing protein</fullName>
    </submittedName>
</protein>
<comment type="caution">
    <text evidence="1">The sequence shown here is derived from an EMBL/GenBank/DDBJ whole genome shotgun (WGS) entry which is preliminary data.</text>
</comment>
<dbReference type="InterPro" id="IPR026444">
    <property type="entry name" value="Secre_tail"/>
</dbReference>
<evidence type="ECO:0000313" key="1">
    <source>
        <dbReference type="EMBL" id="MFD2732192.1"/>
    </source>
</evidence>
<keyword evidence="2" id="KW-1185">Reference proteome</keyword>
<reference evidence="2" key="1">
    <citation type="journal article" date="2019" name="Int. J. Syst. Evol. Microbiol.">
        <title>The Global Catalogue of Microorganisms (GCM) 10K type strain sequencing project: providing services to taxonomists for standard genome sequencing and annotation.</title>
        <authorList>
            <consortium name="The Broad Institute Genomics Platform"/>
            <consortium name="The Broad Institute Genome Sequencing Center for Infectious Disease"/>
            <person name="Wu L."/>
            <person name="Ma J."/>
        </authorList>
    </citation>
    <scope>NUCLEOTIDE SEQUENCE [LARGE SCALE GENOMIC DNA]</scope>
    <source>
        <strain evidence="2">KCTC 42456</strain>
    </source>
</reference>
<dbReference type="InterPro" id="IPR013783">
    <property type="entry name" value="Ig-like_fold"/>
</dbReference>
<organism evidence="1 2">
    <name type="scientific">Pedobacter alpinus</name>
    <dbReference type="NCBI Taxonomy" id="1590643"/>
    <lineage>
        <taxon>Bacteria</taxon>
        <taxon>Pseudomonadati</taxon>
        <taxon>Bacteroidota</taxon>
        <taxon>Sphingobacteriia</taxon>
        <taxon>Sphingobacteriales</taxon>
        <taxon>Sphingobacteriaceae</taxon>
        <taxon>Pedobacter</taxon>
    </lineage>
</organism>
<gene>
    <name evidence="1" type="ORF">ACFSSE_10805</name>
</gene>
<evidence type="ECO:0000313" key="2">
    <source>
        <dbReference type="Proteomes" id="UP001597546"/>
    </source>
</evidence>
<name>A0ABW5TSC6_9SPHI</name>
<dbReference type="RefSeq" id="WP_379045237.1">
    <property type="nucleotide sequence ID" value="NZ_JBHSKW010000052.1"/>
</dbReference>
<dbReference type="EMBL" id="JBHULV010000035">
    <property type="protein sequence ID" value="MFD2732192.1"/>
    <property type="molecule type" value="Genomic_DNA"/>
</dbReference>
<dbReference type="NCBIfam" id="TIGR04183">
    <property type="entry name" value="Por_Secre_tail"/>
    <property type="match status" value="1"/>
</dbReference>
<proteinExistence type="predicted"/>